<sequence>MNTVGALSSAVPAVPGVADIQVEPDQVAQVAKIVNEQADALEDRVRQLLAELNIDAPAEDVVSATAAEAWNRVIATGDGSYAERVQNYIKELRGFAAQLRKAAEDYRIGEDEKIKALGDRGAGTH</sequence>
<evidence type="ECO:0000259" key="1">
    <source>
        <dbReference type="Pfam" id="PF00934"/>
    </source>
</evidence>
<accession>A0ABX1J805</accession>
<name>A0ABX1J805_9PSEU</name>
<comment type="caution">
    <text evidence="2">The sequence shown here is derived from an EMBL/GenBank/DDBJ whole genome shotgun (WGS) entry which is preliminary data.</text>
</comment>
<feature type="domain" description="PE" evidence="1">
    <location>
        <begin position="21"/>
        <end position="111"/>
    </location>
</feature>
<organism evidence="2 3">
    <name type="scientific">Amycolatopsis acididurans</name>
    <dbReference type="NCBI Taxonomy" id="2724524"/>
    <lineage>
        <taxon>Bacteria</taxon>
        <taxon>Bacillati</taxon>
        <taxon>Actinomycetota</taxon>
        <taxon>Actinomycetes</taxon>
        <taxon>Pseudonocardiales</taxon>
        <taxon>Pseudonocardiaceae</taxon>
        <taxon>Amycolatopsis</taxon>
    </lineage>
</organism>
<dbReference type="RefSeq" id="WP_168518958.1">
    <property type="nucleotide sequence ID" value="NZ_JAAXLS010000018.1"/>
</dbReference>
<dbReference type="EMBL" id="JAAXLS010000018">
    <property type="protein sequence ID" value="NKQ55917.1"/>
    <property type="molecule type" value="Genomic_DNA"/>
</dbReference>
<keyword evidence="3" id="KW-1185">Reference proteome</keyword>
<dbReference type="SUPFAM" id="SSF140453">
    <property type="entry name" value="EsxAB dimer-like"/>
    <property type="match status" value="1"/>
</dbReference>
<gene>
    <name evidence="2" type="ORF">HFP15_23860</name>
</gene>
<dbReference type="Gene3D" id="1.10.287.1060">
    <property type="entry name" value="ESAT-6-like"/>
    <property type="match status" value="1"/>
</dbReference>
<dbReference type="Pfam" id="PF00934">
    <property type="entry name" value="PE"/>
    <property type="match status" value="1"/>
</dbReference>
<dbReference type="InterPro" id="IPR036689">
    <property type="entry name" value="ESAT-6-like_sf"/>
</dbReference>
<dbReference type="Proteomes" id="UP000715441">
    <property type="component" value="Unassembled WGS sequence"/>
</dbReference>
<evidence type="ECO:0000313" key="2">
    <source>
        <dbReference type="EMBL" id="NKQ55917.1"/>
    </source>
</evidence>
<dbReference type="InterPro" id="IPR000084">
    <property type="entry name" value="PE-PGRS_N"/>
</dbReference>
<evidence type="ECO:0000313" key="3">
    <source>
        <dbReference type="Proteomes" id="UP000715441"/>
    </source>
</evidence>
<protein>
    <submittedName>
        <fullName evidence="2">PE domain-containing protein</fullName>
    </submittedName>
</protein>
<reference evidence="2 3" key="1">
    <citation type="submission" date="2020-04" db="EMBL/GenBank/DDBJ databases">
        <title>Novel species.</title>
        <authorList>
            <person name="Teo W.F.A."/>
            <person name="Lipun K."/>
            <person name="Srisuk N."/>
            <person name="Duangmal K."/>
        </authorList>
    </citation>
    <scope>NUCLEOTIDE SEQUENCE [LARGE SCALE GENOMIC DNA]</scope>
    <source>
        <strain evidence="2 3">K13G38</strain>
    </source>
</reference>
<proteinExistence type="predicted"/>